<dbReference type="EMBL" id="CAUYUJ010003558">
    <property type="protein sequence ID" value="CAK0805819.1"/>
    <property type="molecule type" value="Genomic_DNA"/>
</dbReference>
<evidence type="ECO:0000313" key="1">
    <source>
        <dbReference type="EMBL" id="CAK0805819.1"/>
    </source>
</evidence>
<protein>
    <submittedName>
        <fullName evidence="1">Uncharacterized protein</fullName>
    </submittedName>
</protein>
<keyword evidence="2" id="KW-1185">Reference proteome</keyword>
<evidence type="ECO:0000313" key="2">
    <source>
        <dbReference type="Proteomes" id="UP001189429"/>
    </source>
</evidence>
<comment type="caution">
    <text evidence="1">The sequence shown here is derived from an EMBL/GenBank/DDBJ whole genome shotgun (WGS) entry which is preliminary data.</text>
</comment>
<sequence>MLIRGRPRLSSLPSGATTPVREWVQNPLRCHLAGAHATGRTEGKVIKAPDPACPLRGWPRLGSLLFPGGCVEARGGAGPTPMPPCGWRRPHGAASEEAARLPRRQGGFPQKPAQLLSILLRSFQGSLSSPSACQGAPFPPSQMAAPIAPAPLLTLTNLVGP</sequence>
<gene>
    <name evidence="1" type="ORF">PCOR1329_LOCUS12245</name>
</gene>
<organism evidence="1 2">
    <name type="scientific">Prorocentrum cordatum</name>
    <dbReference type="NCBI Taxonomy" id="2364126"/>
    <lineage>
        <taxon>Eukaryota</taxon>
        <taxon>Sar</taxon>
        <taxon>Alveolata</taxon>
        <taxon>Dinophyceae</taxon>
        <taxon>Prorocentrales</taxon>
        <taxon>Prorocentraceae</taxon>
        <taxon>Prorocentrum</taxon>
    </lineage>
</organism>
<name>A0ABN9QII2_9DINO</name>
<accession>A0ABN9QII2</accession>
<dbReference type="Proteomes" id="UP001189429">
    <property type="component" value="Unassembled WGS sequence"/>
</dbReference>
<reference evidence="1" key="1">
    <citation type="submission" date="2023-10" db="EMBL/GenBank/DDBJ databases">
        <authorList>
            <person name="Chen Y."/>
            <person name="Shah S."/>
            <person name="Dougan E. K."/>
            <person name="Thang M."/>
            <person name="Chan C."/>
        </authorList>
    </citation>
    <scope>NUCLEOTIDE SEQUENCE [LARGE SCALE GENOMIC DNA]</scope>
</reference>
<proteinExistence type="predicted"/>